<gene>
    <name evidence="2" type="primary">tsaB</name>
    <name evidence="2" type="ORF">ACFPJ4_11275</name>
</gene>
<accession>A0ABW0NQV5</accession>
<organism evidence="2 3">
    <name type="scientific">Lysinimonas soli</name>
    <dbReference type="NCBI Taxonomy" id="1074233"/>
    <lineage>
        <taxon>Bacteria</taxon>
        <taxon>Bacillati</taxon>
        <taxon>Actinomycetota</taxon>
        <taxon>Actinomycetes</taxon>
        <taxon>Micrococcales</taxon>
        <taxon>Microbacteriaceae</taxon>
        <taxon>Lysinimonas</taxon>
    </lineage>
</organism>
<dbReference type="EMBL" id="JBHSMG010000002">
    <property type="protein sequence ID" value="MFC5502821.1"/>
    <property type="molecule type" value="Genomic_DNA"/>
</dbReference>
<keyword evidence="2" id="KW-0012">Acyltransferase</keyword>
<dbReference type="Gene3D" id="3.30.420.40">
    <property type="match status" value="1"/>
</dbReference>
<dbReference type="NCBIfam" id="TIGR03725">
    <property type="entry name" value="T6A_YeaZ"/>
    <property type="match status" value="1"/>
</dbReference>
<reference evidence="3" key="1">
    <citation type="journal article" date="2019" name="Int. J. Syst. Evol. Microbiol.">
        <title>The Global Catalogue of Microorganisms (GCM) 10K type strain sequencing project: providing services to taxonomists for standard genome sequencing and annotation.</title>
        <authorList>
            <consortium name="The Broad Institute Genomics Platform"/>
            <consortium name="The Broad Institute Genome Sequencing Center for Infectious Disease"/>
            <person name="Wu L."/>
            <person name="Ma J."/>
        </authorList>
    </citation>
    <scope>NUCLEOTIDE SEQUENCE [LARGE SCALE GENOMIC DNA]</scope>
    <source>
        <strain evidence="3">CGMCC 4.6997</strain>
    </source>
</reference>
<dbReference type="Proteomes" id="UP001596039">
    <property type="component" value="Unassembled WGS sequence"/>
</dbReference>
<dbReference type="InterPro" id="IPR000905">
    <property type="entry name" value="Gcp-like_dom"/>
</dbReference>
<dbReference type="Pfam" id="PF00814">
    <property type="entry name" value="TsaD"/>
    <property type="match status" value="1"/>
</dbReference>
<name>A0ABW0NQV5_9MICO</name>
<evidence type="ECO:0000259" key="1">
    <source>
        <dbReference type="Pfam" id="PF00814"/>
    </source>
</evidence>
<comment type="caution">
    <text evidence="2">The sequence shown here is derived from an EMBL/GenBank/DDBJ whole genome shotgun (WGS) entry which is preliminary data.</text>
</comment>
<dbReference type="InterPro" id="IPR022496">
    <property type="entry name" value="T6A_TsaB"/>
</dbReference>
<evidence type="ECO:0000313" key="2">
    <source>
        <dbReference type="EMBL" id="MFC5502821.1"/>
    </source>
</evidence>
<dbReference type="EC" id="2.3.1.234" evidence="2"/>
<sequence length="205" mass="20955">MLLAIDTSAGTSVAVVDRDRGILSQLDEADTRRHAEVIGTLIARALERAGIGPAELSGVVAGMGPGPFTGLRVGIAAARAFAAGIGKPVVPLISHDAFALDLDEPLLVVTDARRREVAWSSYAASDGLGLPVRIGGPALATPDGLGAEVDGYGAFRRLDAAAIPAGALGLLGERLYAAGRDFGPSEPLYLRPPDVTLSAPKRVTG</sequence>
<evidence type="ECO:0000313" key="3">
    <source>
        <dbReference type="Proteomes" id="UP001596039"/>
    </source>
</evidence>
<protein>
    <submittedName>
        <fullName evidence="2">tRNA (Adenosine(37)-N6)-threonylcarbamoyltransferase complex dimerization subunit type 1 TsaB</fullName>
        <ecNumber evidence="2">2.3.1.234</ecNumber>
    </submittedName>
</protein>
<keyword evidence="3" id="KW-1185">Reference proteome</keyword>
<proteinExistence type="predicted"/>
<dbReference type="InterPro" id="IPR043129">
    <property type="entry name" value="ATPase_NBD"/>
</dbReference>
<dbReference type="PANTHER" id="PTHR11735:SF11">
    <property type="entry name" value="TRNA THREONYLCARBAMOYLADENOSINE BIOSYNTHESIS PROTEIN TSAB"/>
    <property type="match status" value="1"/>
</dbReference>
<feature type="domain" description="Gcp-like" evidence="1">
    <location>
        <begin position="31"/>
        <end position="122"/>
    </location>
</feature>
<dbReference type="SUPFAM" id="SSF53067">
    <property type="entry name" value="Actin-like ATPase domain"/>
    <property type="match status" value="1"/>
</dbReference>
<dbReference type="RefSeq" id="WP_386740522.1">
    <property type="nucleotide sequence ID" value="NZ_JBHSMG010000002.1"/>
</dbReference>
<dbReference type="GO" id="GO:0061711">
    <property type="term" value="F:tRNA N(6)-L-threonylcarbamoyladenine synthase activity"/>
    <property type="evidence" value="ECO:0007669"/>
    <property type="project" value="UniProtKB-EC"/>
</dbReference>
<keyword evidence="2" id="KW-0808">Transferase</keyword>
<dbReference type="PANTHER" id="PTHR11735">
    <property type="entry name" value="TRNA N6-ADENOSINE THREONYLCARBAMOYLTRANSFERASE"/>
    <property type="match status" value="1"/>
</dbReference>